<accession>A0ACA9PXG7</accession>
<keyword evidence="2" id="KW-1185">Reference proteome</keyword>
<feature type="non-terminal residue" evidence="1">
    <location>
        <position position="553"/>
    </location>
</feature>
<proteinExistence type="predicted"/>
<dbReference type="Proteomes" id="UP000789366">
    <property type="component" value="Unassembled WGS sequence"/>
</dbReference>
<gene>
    <name evidence="1" type="ORF">SPELUC_LOCUS12657</name>
</gene>
<protein>
    <submittedName>
        <fullName evidence="1">16927_t:CDS:1</fullName>
    </submittedName>
</protein>
<evidence type="ECO:0000313" key="2">
    <source>
        <dbReference type="Proteomes" id="UP000789366"/>
    </source>
</evidence>
<feature type="non-terminal residue" evidence="1">
    <location>
        <position position="1"/>
    </location>
</feature>
<name>A0ACA9PXG7_9GLOM</name>
<sequence length="553" mass="64495">HAIEISLPAQKEKCQEISDVLQTIAYLYEKACNVENKTLKANQAEILCLYNYFKEFYYQVKEIMRADWIGEKKAKGIIYNFIIKQIPGTKRENLYKKTYRAKKIHELFEKIGVDKIKYIKTYSANSISELTNDKIQTIIDYFSKNPNTELSDGRDEFIDDSSDVLTEAEVCEETLLETEVSITTTPFIKSYHNSNSEDIVNENNEFLETVTIIDSFSDSSESSDGDGGESSDDDSNNDETNSKDSTKVNTPAHNRIYFRNRMTEQYPDLFWEGGNRNNDYYRIIDESLCPLCKSDHYEDKAKLELPSILSNKTRFRFYNRYKKKTGLDPWINSETSESKQDASNHLSQDCIIKISKFLEEKNVFKYTDSEAKCLVCKDVHTHLGIWGDWSCLGKNDHYFLNCPFRIDQKKVIIAVQSLSKTQGRVPNKISNSPIHSNKTRFYQYAIEHGMDFEKFSVITEAEKNRWAMGCFRGDLERDIRFHRGGIERKEDPRKYHKFLTNRERLVGEELLRCSILKSGLSTAWLDDLMEEWKKIHAQFTQISFEEKTLFVPQ</sequence>
<reference evidence="1" key="1">
    <citation type="submission" date="2021-06" db="EMBL/GenBank/DDBJ databases">
        <authorList>
            <person name="Kallberg Y."/>
            <person name="Tangrot J."/>
            <person name="Rosling A."/>
        </authorList>
    </citation>
    <scope>NUCLEOTIDE SEQUENCE</scope>
    <source>
        <strain evidence="1">28 12/20/2015</strain>
    </source>
</reference>
<evidence type="ECO:0000313" key="1">
    <source>
        <dbReference type="EMBL" id="CAG8724390.1"/>
    </source>
</evidence>
<dbReference type="EMBL" id="CAJVPW010030557">
    <property type="protein sequence ID" value="CAG8724390.1"/>
    <property type="molecule type" value="Genomic_DNA"/>
</dbReference>
<comment type="caution">
    <text evidence="1">The sequence shown here is derived from an EMBL/GenBank/DDBJ whole genome shotgun (WGS) entry which is preliminary data.</text>
</comment>
<organism evidence="1 2">
    <name type="scientific">Cetraspora pellucida</name>
    <dbReference type="NCBI Taxonomy" id="1433469"/>
    <lineage>
        <taxon>Eukaryota</taxon>
        <taxon>Fungi</taxon>
        <taxon>Fungi incertae sedis</taxon>
        <taxon>Mucoromycota</taxon>
        <taxon>Glomeromycotina</taxon>
        <taxon>Glomeromycetes</taxon>
        <taxon>Diversisporales</taxon>
        <taxon>Gigasporaceae</taxon>
        <taxon>Cetraspora</taxon>
    </lineage>
</organism>